<keyword evidence="9" id="KW-1185">Reference proteome</keyword>
<comment type="caution">
    <text evidence="8">The sequence shown here is derived from an EMBL/GenBank/DDBJ whole genome shotgun (WGS) entry which is preliminary data.</text>
</comment>
<dbReference type="CDD" id="cd23509">
    <property type="entry name" value="Gnk2-like"/>
    <property type="match status" value="2"/>
</dbReference>
<dbReference type="InterPro" id="IPR050581">
    <property type="entry name" value="CRR_secretory_protein"/>
</dbReference>
<dbReference type="Proteomes" id="UP001386955">
    <property type="component" value="Unassembled WGS sequence"/>
</dbReference>
<evidence type="ECO:0000256" key="1">
    <source>
        <dbReference type="ARBA" id="ARBA00004613"/>
    </source>
</evidence>
<dbReference type="PANTHER" id="PTHR32411:SF43">
    <property type="entry name" value="CYSTEINE-RICH REPEAT SECRETORY PROTEIN 38"/>
    <property type="match status" value="1"/>
</dbReference>
<keyword evidence="4" id="KW-0677">Repeat</keyword>
<accession>A0AAN9XRX7</accession>
<protein>
    <recommendedName>
        <fullName evidence="7">Gnk2-homologous domain-containing protein</fullName>
    </recommendedName>
</protein>
<evidence type="ECO:0000256" key="2">
    <source>
        <dbReference type="ARBA" id="ARBA00022525"/>
    </source>
</evidence>
<evidence type="ECO:0000256" key="4">
    <source>
        <dbReference type="ARBA" id="ARBA00022737"/>
    </source>
</evidence>
<gene>
    <name evidence="8" type="ORF">VNO78_07195</name>
</gene>
<feature type="domain" description="Gnk2-homologous" evidence="7">
    <location>
        <begin position="155"/>
        <end position="260"/>
    </location>
</feature>
<reference evidence="8 9" key="1">
    <citation type="submission" date="2024-01" db="EMBL/GenBank/DDBJ databases">
        <title>The genomes of 5 underutilized Papilionoideae crops provide insights into root nodulation and disease resistanc.</title>
        <authorList>
            <person name="Jiang F."/>
        </authorList>
    </citation>
    <scope>NUCLEOTIDE SEQUENCE [LARGE SCALE GENOMIC DNA]</scope>
    <source>
        <strain evidence="8">DUOXIRENSHENG_FW03</strain>
        <tissue evidence="8">Leaves</tissue>
    </source>
</reference>
<dbReference type="InterPro" id="IPR002902">
    <property type="entry name" value="GNK2"/>
</dbReference>
<evidence type="ECO:0000313" key="9">
    <source>
        <dbReference type="Proteomes" id="UP001386955"/>
    </source>
</evidence>
<feature type="domain" description="Gnk2-homologous" evidence="7">
    <location>
        <begin position="47"/>
        <end position="149"/>
    </location>
</feature>
<dbReference type="EMBL" id="JAYMYS010000002">
    <property type="protein sequence ID" value="KAK7405638.1"/>
    <property type="molecule type" value="Genomic_DNA"/>
</dbReference>
<dbReference type="InterPro" id="IPR038408">
    <property type="entry name" value="GNK2_sf"/>
</dbReference>
<dbReference type="PROSITE" id="PS51473">
    <property type="entry name" value="GNK2"/>
    <property type="match status" value="2"/>
</dbReference>
<sequence>MVNTGLIPPRDHHCTVESLIGVNGFDASIIHQIQSFRPLVMKAQTRIYVGSNCQNNPQQSLSSAYETNLKRLLEWATSDSATSKGYNSTRIGNKSPVYGHYDCRGDVGGYFCQFCVSNAAREVPRRCPNRVSAMVWYDYCILKYSNESFFGKILTNQSWLFLGTKNISNKAEIRKDEDFVRYLIRKATKETNQLYYMDYFNLSFTQRRYGMVQCCRDLTNEGCRQCLEAMLAQVSKCCGQKIGWFIWSGTCMIRYDDEMFYLLNNQTSSLPVPNMQTDWFHLSSFHKIQTEETWTTDLPKVPLAAILQSTDNFSEAFKLGEGGFDSDYKVGVTSVVVAIMIDRTMGLAMDCGGSDYDRW</sequence>
<dbReference type="GO" id="GO:0005576">
    <property type="term" value="C:extracellular region"/>
    <property type="evidence" value="ECO:0007669"/>
    <property type="project" value="UniProtKB-SubCell"/>
</dbReference>
<evidence type="ECO:0000256" key="6">
    <source>
        <dbReference type="ARBA" id="ARBA00038515"/>
    </source>
</evidence>
<comment type="similarity">
    <text evidence="6">Belongs to the cysteine-rich repeat secretory protein family.</text>
</comment>
<name>A0AAN9XRX7_PSOTE</name>
<dbReference type="PANTHER" id="PTHR32411">
    <property type="entry name" value="CYSTEINE-RICH REPEAT SECRETORY PROTEIN 38-RELATED"/>
    <property type="match status" value="1"/>
</dbReference>
<dbReference type="FunFam" id="3.30.430.20:FF:000016">
    <property type="entry name" value="Cysteine-rich receptor-like protein kinase 10"/>
    <property type="match status" value="1"/>
</dbReference>
<evidence type="ECO:0000256" key="5">
    <source>
        <dbReference type="ARBA" id="ARBA00023180"/>
    </source>
</evidence>
<keyword evidence="2" id="KW-0964">Secreted</keyword>
<evidence type="ECO:0000259" key="7">
    <source>
        <dbReference type="PROSITE" id="PS51473"/>
    </source>
</evidence>
<proteinExistence type="inferred from homology"/>
<evidence type="ECO:0000313" key="8">
    <source>
        <dbReference type="EMBL" id="KAK7405638.1"/>
    </source>
</evidence>
<dbReference type="Pfam" id="PF01657">
    <property type="entry name" value="Stress-antifung"/>
    <property type="match status" value="2"/>
</dbReference>
<dbReference type="AlphaFoldDB" id="A0AAN9XRX7"/>
<keyword evidence="5" id="KW-0325">Glycoprotein</keyword>
<evidence type="ECO:0000256" key="3">
    <source>
        <dbReference type="ARBA" id="ARBA00022729"/>
    </source>
</evidence>
<dbReference type="Gene3D" id="3.30.430.20">
    <property type="entry name" value="Gnk2 domain, C-X8-C-X2-C motif"/>
    <property type="match status" value="2"/>
</dbReference>
<dbReference type="FunFam" id="3.30.430.20:FF:000009">
    <property type="entry name" value="Cysteine-rich receptor-like protein kinase 28"/>
    <property type="match status" value="1"/>
</dbReference>
<keyword evidence="3" id="KW-0732">Signal</keyword>
<comment type="subcellular location">
    <subcellularLocation>
        <location evidence="1">Secreted</location>
    </subcellularLocation>
</comment>
<organism evidence="8 9">
    <name type="scientific">Psophocarpus tetragonolobus</name>
    <name type="common">Winged bean</name>
    <name type="synonym">Dolichos tetragonolobus</name>
    <dbReference type="NCBI Taxonomy" id="3891"/>
    <lineage>
        <taxon>Eukaryota</taxon>
        <taxon>Viridiplantae</taxon>
        <taxon>Streptophyta</taxon>
        <taxon>Embryophyta</taxon>
        <taxon>Tracheophyta</taxon>
        <taxon>Spermatophyta</taxon>
        <taxon>Magnoliopsida</taxon>
        <taxon>eudicotyledons</taxon>
        <taxon>Gunneridae</taxon>
        <taxon>Pentapetalae</taxon>
        <taxon>rosids</taxon>
        <taxon>fabids</taxon>
        <taxon>Fabales</taxon>
        <taxon>Fabaceae</taxon>
        <taxon>Papilionoideae</taxon>
        <taxon>50 kb inversion clade</taxon>
        <taxon>NPAAA clade</taxon>
        <taxon>indigoferoid/millettioid clade</taxon>
        <taxon>Phaseoleae</taxon>
        <taxon>Psophocarpus</taxon>
    </lineage>
</organism>